<dbReference type="AlphaFoldDB" id="A0A444XCL0"/>
<proteinExistence type="predicted"/>
<dbReference type="STRING" id="3818.A0A444XCL0"/>
<organism evidence="1 2">
    <name type="scientific">Arachis hypogaea</name>
    <name type="common">Peanut</name>
    <dbReference type="NCBI Taxonomy" id="3818"/>
    <lineage>
        <taxon>Eukaryota</taxon>
        <taxon>Viridiplantae</taxon>
        <taxon>Streptophyta</taxon>
        <taxon>Embryophyta</taxon>
        <taxon>Tracheophyta</taxon>
        <taxon>Spermatophyta</taxon>
        <taxon>Magnoliopsida</taxon>
        <taxon>eudicotyledons</taxon>
        <taxon>Gunneridae</taxon>
        <taxon>Pentapetalae</taxon>
        <taxon>rosids</taxon>
        <taxon>fabids</taxon>
        <taxon>Fabales</taxon>
        <taxon>Fabaceae</taxon>
        <taxon>Papilionoideae</taxon>
        <taxon>50 kb inversion clade</taxon>
        <taxon>dalbergioids sensu lato</taxon>
        <taxon>Dalbergieae</taxon>
        <taxon>Pterocarpus clade</taxon>
        <taxon>Arachis</taxon>
    </lineage>
</organism>
<protein>
    <submittedName>
        <fullName evidence="1">Uncharacterized protein</fullName>
    </submittedName>
</protein>
<reference evidence="1 2" key="1">
    <citation type="submission" date="2019-01" db="EMBL/GenBank/DDBJ databases">
        <title>Sequencing of cultivated peanut Arachis hypogaea provides insights into genome evolution and oil improvement.</title>
        <authorList>
            <person name="Chen X."/>
        </authorList>
    </citation>
    <scope>NUCLEOTIDE SEQUENCE [LARGE SCALE GENOMIC DNA]</scope>
    <source>
        <strain evidence="2">cv. Fuhuasheng</strain>
        <tissue evidence="1">Leaves</tissue>
    </source>
</reference>
<evidence type="ECO:0000313" key="2">
    <source>
        <dbReference type="Proteomes" id="UP000289738"/>
    </source>
</evidence>
<comment type="caution">
    <text evidence="1">The sequence shown here is derived from an EMBL/GenBank/DDBJ whole genome shotgun (WGS) entry which is preliminary data.</text>
</comment>
<evidence type="ECO:0000313" key="1">
    <source>
        <dbReference type="EMBL" id="RYQ87445.1"/>
    </source>
</evidence>
<sequence>MDMNVLNQNCDLKEHSGIHNTSSLDHKSLLAPTPFILGKRIHTDDDASAKDDGVSMGPAVGSLVGPRAPAGLWAFPIEAESGFQDLDHQCLLCASANAAWKFIILVVIKRKQASSSAITSRFSVDGSQAQLNFAPNLLEYTTQHNTPHYILIPVKEFMCCSC</sequence>
<gene>
    <name evidence="1" type="ORF">Ahy_B09g094966</name>
</gene>
<dbReference type="Proteomes" id="UP000289738">
    <property type="component" value="Chromosome B09"/>
</dbReference>
<name>A0A444XCL0_ARAHY</name>
<keyword evidence="2" id="KW-1185">Reference proteome</keyword>
<dbReference type="EMBL" id="SDMP01000019">
    <property type="protein sequence ID" value="RYQ87445.1"/>
    <property type="molecule type" value="Genomic_DNA"/>
</dbReference>
<accession>A0A444XCL0</accession>